<dbReference type="GO" id="GO:0007399">
    <property type="term" value="P:nervous system development"/>
    <property type="evidence" value="ECO:0007669"/>
    <property type="project" value="UniProtKB-ARBA"/>
</dbReference>
<dbReference type="Ensembl" id="ENSCCRT00015101426.1">
    <property type="protein sequence ID" value="ENSCCRP00015098236.1"/>
    <property type="gene ID" value="ENSCCRG00015038925.1"/>
</dbReference>
<evidence type="ECO:0000313" key="7">
    <source>
        <dbReference type="Ensembl" id="ENSCCRP00015098236.1"/>
    </source>
</evidence>
<dbReference type="CDD" id="cd20788">
    <property type="entry name" value="TBC1D23_C-like"/>
    <property type="match status" value="1"/>
</dbReference>
<evidence type="ECO:0000256" key="3">
    <source>
        <dbReference type="ARBA" id="ARBA00022473"/>
    </source>
</evidence>
<dbReference type="GO" id="GO:0005802">
    <property type="term" value="C:trans-Golgi network"/>
    <property type="evidence" value="ECO:0007669"/>
    <property type="project" value="TreeGrafter"/>
</dbReference>
<keyword evidence="4" id="KW-0333">Golgi apparatus</keyword>
<dbReference type="PROSITE" id="PS50206">
    <property type="entry name" value="RHODANESE_3"/>
    <property type="match status" value="1"/>
</dbReference>
<sequence>MRVVVATRRWYLRHSLTWTVTTAMADAVGEVLEGSWTHDLADALDSAECDLDSNQEDVIQVQNLPPQQRAKLWMIALNVSGKGDSLSSWDGALDLPEQMLIHSRSQQIIDELGLPAEEGRDLVSDVESVITFYCKSRNVSFTPDLSWPHILKPLLGLQLSRKDLYNCFYAIMNKYIPRDCVAKGRPFHLFRLLLQYHEPEFCSFLDTKKITPDSYAISWVGSLFSSSCLPEVSQALWDVYLQQADPFLIFFLMLIILVNAKDGIFIHEGESKEEIISKLKHSPESLDVEDLDDLFSLAQYYNSKTPLSLRKENHNLFGSSLVALKEEDMDLSQALCLPVSVPEILQANQLQPEGVRFFVVDCRPAEQYNAGHLSTAFHLDSDLMLHNPSEFALSVKSLLEAQKQSLESGSVASGEHLCFMGSGREEEDMYMNMVLAHFLQKNKEFVSIAKGGFMALQQHLADINVEGPDNVYVHWIVSTSGSYSSLSSADGELNSTDGKGVKSLVNKMTFALKSKSVNVKEKVISFIENTSTPVERHISSSDRVGRPYRGVKPVFSIGDEEEYDTDEIDSSSISDDDRKEIVNIQTWINKPDVKHHIPCNEVKETGHMFPSHLLITATHMYCLREIAARKGFAYIQSRQALNSVVKITSKKKHPELITFKFGNNNAAGVEIVAVERYLIPNAGDATKVIKQQIMKVLDAMESS</sequence>
<comment type="subcellular location">
    <subcellularLocation>
        <location evidence="1">Golgi apparatus</location>
        <location evidence="1">trans-Golgi network</location>
    </subcellularLocation>
</comment>
<name>A0A8C2A1J6_CYPCA</name>
<evidence type="ECO:0000313" key="8">
    <source>
        <dbReference type="Proteomes" id="UP000694700"/>
    </source>
</evidence>
<dbReference type="InterPro" id="IPR001763">
    <property type="entry name" value="Rhodanese-like_dom"/>
</dbReference>
<dbReference type="InterPro" id="IPR035969">
    <property type="entry name" value="Rab-GAP_TBC_sf"/>
</dbReference>
<evidence type="ECO:0000256" key="2">
    <source>
        <dbReference type="ARBA" id="ARBA00014207"/>
    </source>
</evidence>
<dbReference type="InterPro" id="IPR045799">
    <property type="entry name" value="TBC1D23_C"/>
</dbReference>
<dbReference type="InterPro" id="IPR000195">
    <property type="entry name" value="Rab-GAP-TBC_dom"/>
</dbReference>
<evidence type="ECO:0000256" key="4">
    <source>
        <dbReference type="ARBA" id="ARBA00023034"/>
    </source>
</evidence>
<dbReference type="SUPFAM" id="SSF47923">
    <property type="entry name" value="Ypt/Rab-GAP domain of gyp1p"/>
    <property type="match status" value="1"/>
</dbReference>
<protein>
    <recommendedName>
        <fullName evidence="2">TBC1 domain family member 23</fullName>
    </recommendedName>
</protein>
<proteinExistence type="predicted"/>
<dbReference type="SUPFAM" id="SSF52821">
    <property type="entry name" value="Rhodanese/Cell cycle control phosphatase"/>
    <property type="match status" value="1"/>
</dbReference>
<keyword evidence="3" id="KW-0217">Developmental protein</keyword>
<dbReference type="SMART" id="SM00164">
    <property type="entry name" value="TBC"/>
    <property type="match status" value="1"/>
</dbReference>
<dbReference type="Pfam" id="PF19430">
    <property type="entry name" value="TBC1D23_C"/>
    <property type="match status" value="1"/>
</dbReference>
<dbReference type="Pfam" id="PF00581">
    <property type="entry name" value="Rhodanese"/>
    <property type="match status" value="1"/>
</dbReference>
<dbReference type="InterPro" id="IPR039755">
    <property type="entry name" value="TBC1D23"/>
</dbReference>
<evidence type="ECO:0000259" key="6">
    <source>
        <dbReference type="PROSITE" id="PS50206"/>
    </source>
</evidence>
<dbReference type="AlphaFoldDB" id="A0A8C2A1J6"/>
<dbReference type="PANTHER" id="PTHR13297">
    <property type="entry name" value="TBC1 DOMAIN FAMILY MEMBER 23-RELATED"/>
    <property type="match status" value="1"/>
</dbReference>
<dbReference type="PANTHER" id="PTHR13297:SF5">
    <property type="entry name" value="TBC1 DOMAIN FAMILY MEMBER 23"/>
    <property type="match status" value="1"/>
</dbReference>
<accession>A0A8C2A1J6</accession>
<dbReference type="FunFam" id="3.40.250.10:FF:000002">
    <property type="entry name" value="TBC1 domain family member 23"/>
    <property type="match status" value="1"/>
</dbReference>
<dbReference type="GO" id="GO:0099041">
    <property type="term" value="P:vesicle tethering to Golgi"/>
    <property type="evidence" value="ECO:0007669"/>
    <property type="project" value="TreeGrafter"/>
</dbReference>
<dbReference type="Gene3D" id="3.40.250.10">
    <property type="entry name" value="Rhodanese-like domain"/>
    <property type="match status" value="1"/>
</dbReference>
<dbReference type="Gene3D" id="1.10.472.80">
    <property type="entry name" value="Ypt/Rab-GAP domain of gyp1p, domain 3"/>
    <property type="match status" value="1"/>
</dbReference>
<dbReference type="Proteomes" id="UP000694700">
    <property type="component" value="Unplaced"/>
</dbReference>
<dbReference type="Pfam" id="PF00566">
    <property type="entry name" value="RabGAP-TBC"/>
    <property type="match status" value="1"/>
</dbReference>
<dbReference type="GO" id="GO:0042147">
    <property type="term" value="P:retrograde transport, endosome to Golgi"/>
    <property type="evidence" value="ECO:0007669"/>
    <property type="project" value="InterPro"/>
</dbReference>
<feature type="domain" description="Rab-GAP TBC" evidence="5">
    <location>
        <begin position="63"/>
        <end position="244"/>
    </location>
</feature>
<dbReference type="InterPro" id="IPR036873">
    <property type="entry name" value="Rhodanese-like_dom_sf"/>
</dbReference>
<organism evidence="7 8">
    <name type="scientific">Cyprinus carpio</name>
    <name type="common">Common carp</name>
    <dbReference type="NCBI Taxonomy" id="7962"/>
    <lineage>
        <taxon>Eukaryota</taxon>
        <taxon>Metazoa</taxon>
        <taxon>Chordata</taxon>
        <taxon>Craniata</taxon>
        <taxon>Vertebrata</taxon>
        <taxon>Euteleostomi</taxon>
        <taxon>Actinopterygii</taxon>
        <taxon>Neopterygii</taxon>
        <taxon>Teleostei</taxon>
        <taxon>Ostariophysi</taxon>
        <taxon>Cypriniformes</taxon>
        <taxon>Cyprinidae</taxon>
        <taxon>Cyprininae</taxon>
        <taxon>Cyprinus</taxon>
    </lineage>
</organism>
<reference evidence="7" key="1">
    <citation type="submission" date="2025-08" db="UniProtKB">
        <authorList>
            <consortium name="Ensembl"/>
        </authorList>
    </citation>
    <scope>IDENTIFICATION</scope>
</reference>
<feature type="domain" description="Rhodanese" evidence="6">
    <location>
        <begin position="353"/>
        <end position="465"/>
    </location>
</feature>
<dbReference type="FunFam" id="1.10.472.80:FF:000017">
    <property type="entry name" value="TBC1 domain family member 23"/>
    <property type="match status" value="1"/>
</dbReference>
<evidence type="ECO:0000256" key="1">
    <source>
        <dbReference type="ARBA" id="ARBA00004601"/>
    </source>
</evidence>
<dbReference type="GO" id="GO:1990403">
    <property type="term" value="P:embryonic brain development"/>
    <property type="evidence" value="ECO:0007669"/>
    <property type="project" value="TreeGrafter"/>
</dbReference>
<dbReference type="GO" id="GO:0005829">
    <property type="term" value="C:cytosol"/>
    <property type="evidence" value="ECO:0007669"/>
    <property type="project" value="GOC"/>
</dbReference>
<evidence type="ECO:0000259" key="5">
    <source>
        <dbReference type="PROSITE" id="PS50086"/>
    </source>
</evidence>
<dbReference type="PROSITE" id="PS50086">
    <property type="entry name" value="TBC_RABGAP"/>
    <property type="match status" value="1"/>
</dbReference>